<keyword evidence="3" id="KW-1185">Reference proteome</keyword>
<evidence type="ECO:0000313" key="3">
    <source>
        <dbReference type="Proteomes" id="UP001149813"/>
    </source>
</evidence>
<evidence type="ECO:0000256" key="1">
    <source>
        <dbReference type="SAM" id="MobiDB-lite"/>
    </source>
</evidence>
<feature type="non-terminal residue" evidence="2">
    <location>
        <position position="142"/>
    </location>
</feature>
<dbReference type="EMBL" id="JANBOJ010001052">
    <property type="protein sequence ID" value="KAJ1718289.1"/>
    <property type="molecule type" value="Genomic_DNA"/>
</dbReference>
<dbReference type="AlphaFoldDB" id="A0A9W7XPM1"/>
<protein>
    <submittedName>
        <fullName evidence="2">Uncharacterized protein</fullName>
    </submittedName>
</protein>
<feature type="compositionally biased region" description="Low complexity" evidence="1">
    <location>
        <begin position="44"/>
        <end position="62"/>
    </location>
</feature>
<comment type="caution">
    <text evidence="2">The sequence shown here is derived from an EMBL/GenBank/DDBJ whole genome shotgun (WGS) entry which is preliminary data.</text>
</comment>
<sequence length="142" mass="14407">MKEIAKQKQADQYNSLKQAQQQLAMVDLIASRKNRHKGKEPDRSSPSVAASAVVSTASAGPSIAGGTLIKPSSDSGVSRLQQSTGGSVSVQGSNHAGISDTATAQHAATNALASTIDVSSTVQPERSHSAGPTTSASEPPAE</sequence>
<accession>A0A9W7XPM1</accession>
<feature type="compositionally biased region" description="Polar residues" evidence="1">
    <location>
        <begin position="70"/>
        <end position="80"/>
    </location>
</feature>
<reference evidence="2" key="1">
    <citation type="submission" date="2022-07" db="EMBL/GenBank/DDBJ databases">
        <title>Phylogenomic reconstructions and comparative analyses of Kickxellomycotina fungi.</title>
        <authorList>
            <person name="Reynolds N.K."/>
            <person name="Stajich J.E."/>
            <person name="Barry K."/>
            <person name="Grigoriev I.V."/>
            <person name="Crous P."/>
            <person name="Smith M.E."/>
        </authorList>
    </citation>
    <scope>NUCLEOTIDE SEQUENCE</scope>
    <source>
        <strain evidence="2">NBRC 32514</strain>
    </source>
</reference>
<feature type="region of interest" description="Disordered" evidence="1">
    <location>
        <begin position="115"/>
        <end position="142"/>
    </location>
</feature>
<dbReference type="Proteomes" id="UP001149813">
    <property type="component" value="Unassembled WGS sequence"/>
</dbReference>
<proteinExistence type="predicted"/>
<name>A0A9W7XPM1_9FUNG</name>
<feature type="compositionally biased region" description="Low complexity" evidence="1">
    <location>
        <begin position="81"/>
        <end position="93"/>
    </location>
</feature>
<feature type="region of interest" description="Disordered" evidence="1">
    <location>
        <begin position="29"/>
        <end position="103"/>
    </location>
</feature>
<evidence type="ECO:0000313" key="2">
    <source>
        <dbReference type="EMBL" id="KAJ1718289.1"/>
    </source>
</evidence>
<organism evidence="2 3">
    <name type="scientific">Coemansia erecta</name>
    <dbReference type="NCBI Taxonomy" id="147472"/>
    <lineage>
        <taxon>Eukaryota</taxon>
        <taxon>Fungi</taxon>
        <taxon>Fungi incertae sedis</taxon>
        <taxon>Zoopagomycota</taxon>
        <taxon>Kickxellomycotina</taxon>
        <taxon>Kickxellomycetes</taxon>
        <taxon>Kickxellales</taxon>
        <taxon>Kickxellaceae</taxon>
        <taxon>Coemansia</taxon>
    </lineage>
</organism>
<dbReference type="OrthoDB" id="524326at2759"/>
<gene>
    <name evidence="2" type="ORF">LPJ53_006587</name>
</gene>
<feature type="compositionally biased region" description="Polar residues" evidence="1">
    <location>
        <begin position="116"/>
        <end position="142"/>
    </location>
</feature>